<dbReference type="InterPro" id="IPR002889">
    <property type="entry name" value="WSC_carb-bd"/>
</dbReference>
<proteinExistence type="predicted"/>
<evidence type="ECO:0000313" key="3">
    <source>
        <dbReference type="EMBL" id="KAG7529952.1"/>
    </source>
</evidence>
<dbReference type="PANTHER" id="PTHR43662">
    <property type="match status" value="1"/>
</dbReference>
<dbReference type="AlphaFoldDB" id="A0A8K0JH86"/>
<dbReference type="Pfam" id="PF01822">
    <property type="entry name" value="WSC"/>
    <property type="match status" value="1"/>
</dbReference>
<dbReference type="SMART" id="SM00321">
    <property type="entry name" value="WSC"/>
    <property type="match status" value="1"/>
</dbReference>
<gene>
    <name evidence="3" type="ORF">FFLO_05308</name>
</gene>
<sequence length="532" mass="56781">MFLQYLTSSAVLLLLARLATPVTAAVPSGGWHFDEVYTLVTEQLDPIVNPNAQGTHMHRVIGGSNFRAAYSFDAARSGSCSTVGVQGDKSNYWMPQLYGINDGGKSFTPIGVATRFYYFIAPNNDVDPVVQFPDGLRILSGNPNSKTANPNNYAYVCQVGQTNRDQDVTRSDFNFDIACPRGIKTNLYLPNCWNGKDLWLPGGAHMAPTAAGSYRGGSCPWSHPIKLPSIMLEYAWYTHQWKDGATAPLKGKLAWANGDTTGYGIHGDFTNGWDRSLLARAMADKSCTSGSVIGAHECSIFSANMDVTKARNCKPDAGVLAERAGNGDGITIATLPGCNPLWGNTPNKPTCSSPAPQYDISRFKATDGPMVAVSSQRRDRPIPSSAGWIPLGCVKETGSFIDAKAYLWPKNLTQDGCMKRCATDGKKFAAVGNHADNCICSNGIKDSAPVMTGLCTAPCPGNSAQTCGTAYAFNVYGAGPGTTASSPAKPVNVVRSLGEDPVEVEVEKRSGWKAMLGSGQGKMIKRADRALD</sequence>
<organism evidence="3 4">
    <name type="scientific">Filobasidium floriforme</name>
    <dbReference type="NCBI Taxonomy" id="5210"/>
    <lineage>
        <taxon>Eukaryota</taxon>
        <taxon>Fungi</taxon>
        <taxon>Dikarya</taxon>
        <taxon>Basidiomycota</taxon>
        <taxon>Agaricomycotina</taxon>
        <taxon>Tremellomycetes</taxon>
        <taxon>Filobasidiales</taxon>
        <taxon>Filobasidiaceae</taxon>
        <taxon>Filobasidium</taxon>
    </lineage>
</organism>
<dbReference type="Proteomes" id="UP000812966">
    <property type="component" value="Unassembled WGS sequence"/>
</dbReference>
<evidence type="ECO:0000259" key="2">
    <source>
        <dbReference type="PROSITE" id="PS51212"/>
    </source>
</evidence>
<comment type="caution">
    <text evidence="3">The sequence shown here is derived from an EMBL/GenBank/DDBJ whole genome shotgun (WGS) entry which is preliminary data.</text>
</comment>
<feature type="domain" description="WSC" evidence="2">
    <location>
        <begin position="387"/>
        <end position="479"/>
    </location>
</feature>
<dbReference type="PROSITE" id="PS51212">
    <property type="entry name" value="WSC"/>
    <property type="match status" value="1"/>
</dbReference>
<keyword evidence="1" id="KW-0732">Signal</keyword>
<evidence type="ECO:0000313" key="4">
    <source>
        <dbReference type="Proteomes" id="UP000812966"/>
    </source>
</evidence>
<reference evidence="3" key="1">
    <citation type="submission" date="2020-04" db="EMBL/GenBank/DDBJ databases">
        <title>Analysis of mating type loci in Filobasidium floriforme.</title>
        <authorList>
            <person name="Nowrousian M."/>
        </authorList>
    </citation>
    <scope>NUCLEOTIDE SEQUENCE</scope>
    <source>
        <strain evidence="3">CBS 6242</strain>
    </source>
</reference>
<protein>
    <recommendedName>
        <fullName evidence="2">WSC domain-containing protein</fullName>
    </recommendedName>
</protein>
<accession>A0A8K0JH86</accession>
<name>A0A8K0JH86_9TREE</name>
<feature type="chain" id="PRO_5035483183" description="WSC domain-containing protein" evidence="1">
    <location>
        <begin position="25"/>
        <end position="532"/>
    </location>
</feature>
<evidence type="ECO:0000256" key="1">
    <source>
        <dbReference type="SAM" id="SignalP"/>
    </source>
</evidence>
<dbReference type="InterPro" id="IPR018535">
    <property type="entry name" value="DUF1996"/>
</dbReference>
<keyword evidence="4" id="KW-1185">Reference proteome</keyword>
<dbReference type="Pfam" id="PF09362">
    <property type="entry name" value="DUF1996"/>
    <property type="match status" value="1"/>
</dbReference>
<dbReference type="EMBL" id="JABELV010000130">
    <property type="protein sequence ID" value="KAG7529952.1"/>
    <property type="molecule type" value="Genomic_DNA"/>
</dbReference>
<dbReference type="PANTHER" id="PTHR43662:SF3">
    <property type="entry name" value="DOMAIN PROTEIN, PUTATIVE (AFU_ORTHOLOGUE AFUA_6G11970)-RELATED"/>
    <property type="match status" value="1"/>
</dbReference>
<feature type="signal peptide" evidence="1">
    <location>
        <begin position="1"/>
        <end position="24"/>
    </location>
</feature>